<dbReference type="PANTHER" id="PTHR42941">
    <property type="entry name" value="SLL1037 PROTEIN"/>
    <property type="match status" value="1"/>
</dbReference>
<organism evidence="1 2">
    <name type="scientific">Mariniblastus fucicola</name>
    <dbReference type="NCBI Taxonomy" id="980251"/>
    <lineage>
        <taxon>Bacteria</taxon>
        <taxon>Pseudomonadati</taxon>
        <taxon>Planctomycetota</taxon>
        <taxon>Planctomycetia</taxon>
        <taxon>Pirellulales</taxon>
        <taxon>Pirellulaceae</taxon>
        <taxon>Mariniblastus</taxon>
    </lineage>
</organism>
<proteinExistence type="predicted"/>
<name>A0A5B9PLI4_9BACT</name>
<protein>
    <submittedName>
        <fullName evidence="1">NMT1/THI5 like protein</fullName>
    </submittedName>
</protein>
<dbReference type="EMBL" id="CP042912">
    <property type="protein sequence ID" value="QEG23531.1"/>
    <property type="molecule type" value="Genomic_DNA"/>
</dbReference>
<reference evidence="1 2" key="1">
    <citation type="submission" date="2019-08" db="EMBL/GenBank/DDBJ databases">
        <title>Deep-cultivation of Planctomycetes and their phenomic and genomic characterization uncovers novel biology.</title>
        <authorList>
            <person name="Wiegand S."/>
            <person name="Jogler M."/>
            <person name="Boedeker C."/>
            <person name="Pinto D."/>
            <person name="Vollmers J."/>
            <person name="Rivas-Marin E."/>
            <person name="Kohn T."/>
            <person name="Peeters S.H."/>
            <person name="Heuer A."/>
            <person name="Rast P."/>
            <person name="Oberbeckmann S."/>
            <person name="Bunk B."/>
            <person name="Jeske O."/>
            <person name="Meyerdierks A."/>
            <person name="Storesund J.E."/>
            <person name="Kallscheuer N."/>
            <person name="Luecker S."/>
            <person name="Lage O.M."/>
            <person name="Pohl T."/>
            <person name="Merkel B.J."/>
            <person name="Hornburger P."/>
            <person name="Mueller R.-W."/>
            <person name="Bruemmer F."/>
            <person name="Labrenz M."/>
            <person name="Spormann A.M."/>
            <person name="Op den Camp H."/>
            <person name="Overmann J."/>
            <person name="Amann R."/>
            <person name="Jetten M.S.M."/>
            <person name="Mascher T."/>
            <person name="Medema M.H."/>
            <person name="Devos D.P."/>
            <person name="Kaster A.-K."/>
            <person name="Ovreas L."/>
            <person name="Rohde M."/>
            <person name="Galperin M.Y."/>
            <person name="Jogler C."/>
        </authorList>
    </citation>
    <scope>NUCLEOTIDE SEQUENCE [LARGE SCALE GENOMIC DNA]</scope>
    <source>
        <strain evidence="1 2">FC18</strain>
    </source>
</reference>
<dbReference type="AlphaFoldDB" id="A0A5B9PLI4"/>
<sequence>MQGKNTPWNFVKGLTVAALVAVSFSGCDSNPKAAGDGDENSTGGRQFITLGTAPSGGAFAPVGNAIAGVVDANKGDRDWVVTPKKTKGTQENIRKLQDGDIQFGMANAAISYFAVKGEGAWETPHEIRTVATIAPNVGVFVTTEATGIKTIADLKGKRVVLGPAGAGFDYFLKPLFEAHGLTYEDMTVLPGNYLEAGDMIADKKADAAFMGGAIPIPAVTQLCSTQDIVFVKLDDDAPEKLKAYPFYAAVPVKADAYSDLNEDFIGLNVGNMQLVTHANVDEDLVYDFTKLMYENRAKVAEKHPAAKAINEKNAARNTGTPFHPGAIKFYKEIGIWPAE</sequence>
<dbReference type="NCBIfam" id="TIGR02122">
    <property type="entry name" value="TRAP_TAXI"/>
    <property type="match status" value="1"/>
</dbReference>
<accession>A0A5B9PLI4</accession>
<evidence type="ECO:0000313" key="1">
    <source>
        <dbReference type="EMBL" id="QEG23531.1"/>
    </source>
</evidence>
<dbReference type="Proteomes" id="UP000322214">
    <property type="component" value="Chromosome"/>
</dbReference>
<dbReference type="RefSeq" id="WP_157665255.1">
    <property type="nucleotide sequence ID" value="NZ_CP042912.1"/>
</dbReference>
<keyword evidence="2" id="KW-1185">Reference proteome</keyword>
<dbReference type="CDD" id="cd13520">
    <property type="entry name" value="PBP2_TAXI_TRAP"/>
    <property type="match status" value="1"/>
</dbReference>
<dbReference type="PANTHER" id="PTHR42941:SF1">
    <property type="entry name" value="SLL1037 PROTEIN"/>
    <property type="match status" value="1"/>
</dbReference>
<dbReference type="Pfam" id="PF16868">
    <property type="entry name" value="NMT1_3"/>
    <property type="match status" value="1"/>
</dbReference>
<evidence type="ECO:0000313" key="2">
    <source>
        <dbReference type="Proteomes" id="UP000322214"/>
    </source>
</evidence>
<gene>
    <name evidence="1" type="ORF">MFFC18_34320</name>
</gene>
<dbReference type="SUPFAM" id="SSF53850">
    <property type="entry name" value="Periplasmic binding protein-like II"/>
    <property type="match status" value="1"/>
</dbReference>
<dbReference type="STRING" id="980251.GCA_001642875_04520"/>
<dbReference type="InterPro" id="IPR011852">
    <property type="entry name" value="TRAP_TAXI"/>
</dbReference>
<dbReference type="Gene3D" id="3.40.190.10">
    <property type="entry name" value="Periplasmic binding protein-like II"/>
    <property type="match status" value="2"/>
</dbReference>
<dbReference type="KEGG" id="mff:MFFC18_34320"/>
<dbReference type="PROSITE" id="PS51257">
    <property type="entry name" value="PROKAR_LIPOPROTEIN"/>
    <property type="match status" value="1"/>
</dbReference>